<evidence type="ECO:0000256" key="1">
    <source>
        <dbReference type="SAM" id="MobiDB-lite"/>
    </source>
</evidence>
<name>A0A1Y1ZSP3_9PLEO</name>
<evidence type="ECO:0000313" key="2">
    <source>
        <dbReference type="EMBL" id="ORY13240.1"/>
    </source>
</evidence>
<dbReference type="EMBL" id="MCFA01000043">
    <property type="protein sequence ID" value="ORY13240.1"/>
    <property type="molecule type" value="Genomic_DNA"/>
</dbReference>
<feature type="region of interest" description="Disordered" evidence="1">
    <location>
        <begin position="153"/>
        <end position="179"/>
    </location>
</feature>
<accession>A0A1Y1ZSP3</accession>
<protein>
    <submittedName>
        <fullName evidence="2">Uncharacterized protein</fullName>
    </submittedName>
</protein>
<dbReference type="Proteomes" id="UP000193144">
    <property type="component" value="Unassembled WGS sequence"/>
</dbReference>
<sequence>MRVQLPHGRGCRSADSMASWAHAGRALQLLDSCWSRGPRCLPKRLVAGLATRQTSFQNSHLALALAPRSPLSPSPARQPCPKQRCPATLARAPVLLLPARCPHISHSPQCRRDYLKEPALAVAASASALQPWSLSPATPSGIYLLASPRLEPLLSSDPNPNSSAQNSKPKLQLPTLPNR</sequence>
<reference evidence="2 3" key="1">
    <citation type="submission" date="2016-07" db="EMBL/GenBank/DDBJ databases">
        <title>Pervasive Adenine N6-methylation of Active Genes in Fungi.</title>
        <authorList>
            <consortium name="DOE Joint Genome Institute"/>
            <person name="Mondo S.J."/>
            <person name="Dannebaum R.O."/>
            <person name="Kuo R.C."/>
            <person name="Labutti K."/>
            <person name="Haridas S."/>
            <person name="Kuo A."/>
            <person name="Salamov A."/>
            <person name="Ahrendt S.R."/>
            <person name="Lipzen A."/>
            <person name="Sullivan W."/>
            <person name="Andreopoulos W.B."/>
            <person name="Clum A."/>
            <person name="Lindquist E."/>
            <person name="Daum C."/>
            <person name="Ramamoorthy G.K."/>
            <person name="Gryganskyi A."/>
            <person name="Culley D."/>
            <person name="Magnuson J.K."/>
            <person name="James T.Y."/>
            <person name="O'Malley M.A."/>
            <person name="Stajich J.E."/>
            <person name="Spatafora J.W."/>
            <person name="Visel A."/>
            <person name="Grigoriev I.V."/>
        </authorList>
    </citation>
    <scope>NUCLEOTIDE SEQUENCE [LARGE SCALE GENOMIC DNA]</scope>
    <source>
        <strain evidence="2 3">CBS 115471</strain>
    </source>
</reference>
<organism evidence="2 3">
    <name type="scientific">Clohesyomyces aquaticus</name>
    <dbReference type="NCBI Taxonomy" id="1231657"/>
    <lineage>
        <taxon>Eukaryota</taxon>
        <taxon>Fungi</taxon>
        <taxon>Dikarya</taxon>
        <taxon>Ascomycota</taxon>
        <taxon>Pezizomycotina</taxon>
        <taxon>Dothideomycetes</taxon>
        <taxon>Pleosporomycetidae</taxon>
        <taxon>Pleosporales</taxon>
        <taxon>Lindgomycetaceae</taxon>
        <taxon>Clohesyomyces</taxon>
    </lineage>
</organism>
<proteinExistence type="predicted"/>
<feature type="compositionally biased region" description="Low complexity" evidence="1">
    <location>
        <begin position="153"/>
        <end position="163"/>
    </location>
</feature>
<gene>
    <name evidence="2" type="ORF">BCR34DRAFT_272012</name>
</gene>
<comment type="caution">
    <text evidence="2">The sequence shown here is derived from an EMBL/GenBank/DDBJ whole genome shotgun (WGS) entry which is preliminary data.</text>
</comment>
<keyword evidence="3" id="KW-1185">Reference proteome</keyword>
<feature type="compositionally biased region" description="Polar residues" evidence="1">
    <location>
        <begin position="164"/>
        <end position="179"/>
    </location>
</feature>
<evidence type="ECO:0000313" key="3">
    <source>
        <dbReference type="Proteomes" id="UP000193144"/>
    </source>
</evidence>
<dbReference type="AlphaFoldDB" id="A0A1Y1ZSP3"/>